<dbReference type="EMBL" id="LOYH01000092">
    <property type="protein sequence ID" value="KVK75303.1"/>
    <property type="molecule type" value="Genomic_DNA"/>
</dbReference>
<comment type="caution">
    <text evidence="1">The sequence shown here is derived from an EMBL/GenBank/DDBJ whole genome shotgun (WGS) entry which is preliminary data.</text>
</comment>
<accession>A0A118KE89</accession>
<sequence length="141" mass="16064">MLNNPECFRVCDGGSCKVVDVSVSRTGALGFGNHFMLLGCHPSFRFPPLAFAFILENSVGVLGQVELLPRQVLNSPDVLRDDCQQFFFVFQGMLPNEVVRVCGEPLYQDHQFLSCFRAEPGMFFREDFEWSRFITEPVEMN</sequence>
<organism evidence="1 2">
    <name type="scientific">Burkholderia cepacia</name>
    <name type="common">Pseudomonas cepacia</name>
    <dbReference type="NCBI Taxonomy" id="292"/>
    <lineage>
        <taxon>Bacteria</taxon>
        <taxon>Pseudomonadati</taxon>
        <taxon>Pseudomonadota</taxon>
        <taxon>Betaproteobacteria</taxon>
        <taxon>Burkholderiales</taxon>
        <taxon>Burkholderiaceae</taxon>
        <taxon>Burkholderia</taxon>
        <taxon>Burkholderia cepacia complex</taxon>
    </lineage>
</organism>
<proteinExistence type="predicted"/>
<name>A0A118KE89_BURCE</name>
<dbReference type="Proteomes" id="UP000069001">
    <property type="component" value="Unassembled WGS sequence"/>
</dbReference>
<gene>
    <name evidence="1" type="ORF">WS90_29825</name>
</gene>
<dbReference type="AlphaFoldDB" id="A0A118KE89"/>
<evidence type="ECO:0000313" key="2">
    <source>
        <dbReference type="Proteomes" id="UP000069001"/>
    </source>
</evidence>
<reference evidence="1 2" key="1">
    <citation type="submission" date="2015-11" db="EMBL/GenBank/DDBJ databases">
        <title>Expanding the genomic diversity of Burkholderia species for the development of highly accurate diagnostics.</title>
        <authorList>
            <person name="Sahl J."/>
            <person name="Keim P."/>
            <person name="Wagner D."/>
        </authorList>
    </citation>
    <scope>NUCLEOTIDE SEQUENCE [LARGE SCALE GENOMIC DNA]</scope>
    <source>
        <strain evidence="1 2">MSMB1302</strain>
    </source>
</reference>
<evidence type="ECO:0000313" key="1">
    <source>
        <dbReference type="EMBL" id="KVK75303.1"/>
    </source>
</evidence>
<protein>
    <submittedName>
        <fullName evidence="1">Uncharacterized protein</fullName>
    </submittedName>
</protein>